<proteinExistence type="predicted"/>
<sequence>MKQILLLSIAFSILACGSTGNIATNSVVGQNYGYNASHPILVGGQDLKSGPEYERNYLNNLSGPNGEVITYTRTGSCCQFKTPNGFMGGGMLDKYELNYEGLEKPVIIYLNMYDPAPGEIKAPKGLQLKKN</sequence>
<name>A0ABU3CCD2_9FLAO</name>
<evidence type="ECO:0000313" key="3">
    <source>
        <dbReference type="Proteomes" id="UP001262889"/>
    </source>
</evidence>
<dbReference type="PROSITE" id="PS51257">
    <property type="entry name" value="PROKAR_LIPOPROTEIN"/>
    <property type="match status" value="1"/>
</dbReference>
<comment type="caution">
    <text evidence="2">The sequence shown here is derived from an EMBL/GenBank/DDBJ whole genome shotgun (WGS) entry which is preliminary data.</text>
</comment>
<keyword evidence="1" id="KW-0732">Signal</keyword>
<protein>
    <submittedName>
        <fullName evidence="2">2-dehydro-3-deoxyphosphooctonate aldolase</fullName>
    </submittedName>
</protein>
<dbReference type="RefSeq" id="WP_311535596.1">
    <property type="nucleotide sequence ID" value="NZ_JAVRHQ010000019.1"/>
</dbReference>
<dbReference type="EMBL" id="JAVRHQ010000019">
    <property type="protein sequence ID" value="MDT0643976.1"/>
    <property type="molecule type" value="Genomic_DNA"/>
</dbReference>
<organism evidence="2 3">
    <name type="scientific">Autumnicola tepida</name>
    <dbReference type="NCBI Taxonomy" id="3075595"/>
    <lineage>
        <taxon>Bacteria</taxon>
        <taxon>Pseudomonadati</taxon>
        <taxon>Bacteroidota</taxon>
        <taxon>Flavobacteriia</taxon>
        <taxon>Flavobacteriales</taxon>
        <taxon>Flavobacteriaceae</taxon>
        <taxon>Autumnicola</taxon>
    </lineage>
</organism>
<feature type="signal peptide" evidence="1">
    <location>
        <begin position="1"/>
        <end position="23"/>
    </location>
</feature>
<gene>
    <name evidence="2" type="ORF">RM553_14150</name>
</gene>
<evidence type="ECO:0000256" key="1">
    <source>
        <dbReference type="SAM" id="SignalP"/>
    </source>
</evidence>
<keyword evidence="3" id="KW-1185">Reference proteome</keyword>
<dbReference type="Proteomes" id="UP001262889">
    <property type="component" value="Unassembled WGS sequence"/>
</dbReference>
<evidence type="ECO:0000313" key="2">
    <source>
        <dbReference type="EMBL" id="MDT0643976.1"/>
    </source>
</evidence>
<feature type="chain" id="PRO_5046746414" evidence="1">
    <location>
        <begin position="24"/>
        <end position="131"/>
    </location>
</feature>
<accession>A0ABU3CCD2</accession>
<reference evidence="2 3" key="1">
    <citation type="submission" date="2023-09" db="EMBL/GenBank/DDBJ databases">
        <authorList>
            <person name="Rey-Velasco X."/>
        </authorList>
    </citation>
    <scope>NUCLEOTIDE SEQUENCE [LARGE SCALE GENOMIC DNA]</scope>
    <source>
        <strain evidence="2 3">F363</strain>
    </source>
</reference>